<sequence>MAPHSIRKPTPLDLSLMLFLTLIWASSFIAIKVAVLETGPVWLAAMRVAIGFLVLLPWTLYRGIILPTSAKSLANLLIISLLNVSIPFMLISWAELTISAGIASLLLGTGPLLSLIFSHLTTHDDKFNTFKVIGIILGFSGIALVVGHEALQSVGTGAVLSMVAVLGASLCYAISGAMIRQVKDIPPTRLATLILGFATIELIGLGLLEGVPELASISGEAWLSLLFLGLLPTGLATILRYRLIWAIGASFFSLGMNLIPVFGVILGALLLSEQVALTTWIALVLILSGLMVARTAPKDETKPD</sequence>
<evidence type="ECO:0000256" key="6">
    <source>
        <dbReference type="SAM" id="Phobius"/>
    </source>
</evidence>
<evidence type="ECO:0000313" key="9">
    <source>
        <dbReference type="Proteomes" id="UP000199236"/>
    </source>
</evidence>
<dbReference type="GO" id="GO:0016020">
    <property type="term" value="C:membrane"/>
    <property type="evidence" value="ECO:0007669"/>
    <property type="project" value="UniProtKB-SubCell"/>
</dbReference>
<dbReference type="AlphaFoldDB" id="A0A1I5G528"/>
<dbReference type="STRING" id="655353.SAMN04488056_104343"/>
<dbReference type="OrthoDB" id="9810556at2"/>
<comment type="similarity">
    <text evidence="2">Belongs to the EamA transporter family.</text>
</comment>
<comment type="subcellular location">
    <subcellularLocation>
        <location evidence="1">Membrane</location>
        <topology evidence="1">Multi-pass membrane protein</topology>
    </subcellularLocation>
</comment>
<evidence type="ECO:0000259" key="7">
    <source>
        <dbReference type="Pfam" id="PF00892"/>
    </source>
</evidence>
<keyword evidence="9" id="KW-1185">Reference proteome</keyword>
<protein>
    <submittedName>
        <fullName evidence="8">Threonine/homoserine efflux transporter RhtA</fullName>
    </submittedName>
</protein>
<evidence type="ECO:0000313" key="8">
    <source>
        <dbReference type="EMBL" id="SFO30651.1"/>
    </source>
</evidence>
<dbReference type="Pfam" id="PF00892">
    <property type="entry name" value="EamA"/>
    <property type="match status" value="2"/>
</dbReference>
<evidence type="ECO:0000256" key="3">
    <source>
        <dbReference type="ARBA" id="ARBA00022692"/>
    </source>
</evidence>
<feature type="transmembrane region" description="Helical" evidence="6">
    <location>
        <begin position="132"/>
        <end position="151"/>
    </location>
</feature>
<dbReference type="Proteomes" id="UP000199236">
    <property type="component" value="Unassembled WGS sequence"/>
</dbReference>
<name>A0A1I5G528_9HYPH</name>
<dbReference type="RefSeq" id="WP_090071944.1">
    <property type="nucleotide sequence ID" value="NZ_FOVR01000004.1"/>
</dbReference>
<dbReference type="EMBL" id="FOVR01000004">
    <property type="protein sequence ID" value="SFO30651.1"/>
    <property type="molecule type" value="Genomic_DNA"/>
</dbReference>
<feature type="transmembrane region" description="Helical" evidence="6">
    <location>
        <begin position="157"/>
        <end position="178"/>
    </location>
</feature>
<accession>A0A1I5G528</accession>
<dbReference type="InterPro" id="IPR050638">
    <property type="entry name" value="AA-Vitamin_Transporters"/>
</dbReference>
<feature type="transmembrane region" description="Helical" evidence="6">
    <location>
        <begin position="100"/>
        <end position="120"/>
    </location>
</feature>
<evidence type="ECO:0000256" key="1">
    <source>
        <dbReference type="ARBA" id="ARBA00004141"/>
    </source>
</evidence>
<keyword evidence="5 6" id="KW-0472">Membrane</keyword>
<feature type="transmembrane region" description="Helical" evidence="6">
    <location>
        <begin position="190"/>
        <end position="208"/>
    </location>
</feature>
<feature type="transmembrane region" description="Helical" evidence="6">
    <location>
        <begin position="41"/>
        <end position="61"/>
    </location>
</feature>
<reference evidence="8 9" key="1">
    <citation type="submission" date="2016-10" db="EMBL/GenBank/DDBJ databases">
        <authorList>
            <person name="de Groot N.N."/>
        </authorList>
    </citation>
    <scope>NUCLEOTIDE SEQUENCE [LARGE SCALE GENOMIC DNA]</scope>
    <source>
        <strain evidence="8 9">CGMCC 1.9157</strain>
    </source>
</reference>
<evidence type="ECO:0000256" key="4">
    <source>
        <dbReference type="ARBA" id="ARBA00022989"/>
    </source>
</evidence>
<feature type="domain" description="EamA" evidence="7">
    <location>
        <begin position="162"/>
        <end position="293"/>
    </location>
</feature>
<keyword evidence="3 6" id="KW-0812">Transmembrane</keyword>
<gene>
    <name evidence="8" type="ORF">SAMN04488056_104343</name>
</gene>
<feature type="transmembrane region" description="Helical" evidence="6">
    <location>
        <begin position="12"/>
        <end position="35"/>
    </location>
</feature>
<dbReference type="InterPro" id="IPR000620">
    <property type="entry name" value="EamA_dom"/>
</dbReference>
<dbReference type="PANTHER" id="PTHR32322:SF2">
    <property type="entry name" value="EAMA DOMAIN-CONTAINING PROTEIN"/>
    <property type="match status" value="1"/>
</dbReference>
<proteinExistence type="inferred from homology"/>
<dbReference type="InterPro" id="IPR037185">
    <property type="entry name" value="EmrE-like"/>
</dbReference>
<dbReference type="SUPFAM" id="SSF103481">
    <property type="entry name" value="Multidrug resistance efflux transporter EmrE"/>
    <property type="match status" value="2"/>
</dbReference>
<evidence type="ECO:0000256" key="2">
    <source>
        <dbReference type="ARBA" id="ARBA00007362"/>
    </source>
</evidence>
<feature type="transmembrane region" description="Helical" evidence="6">
    <location>
        <begin position="243"/>
        <end position="269"/>
    </location>
</feature>
<evidence type="ECO:0000256" key="5">
    <source>
        <dbReference type="ARBA" id="ARBA00023136"/>
    </source>
</evidence>
<feature type="transmembrane region" description="Helical" evidence="6">
    <location>
        <begin position="275"/>
        <end position="293"/>
    </location>
</feature>
<feature type="transmembrane region" description="Helical" evidence="6">
    <location>
        <begin position="73"/>
        <end position="94"/>
    </location>
</feature>
<keyword evidence="4 6" id="KW-1133">Transmembrane helix</keyword>
<dbReference type="PANTHER" id="PTHR32322">
    <property type="entry name" value="INNER MEMBRANE TRANSPORTER"/>
    <property type="match status" value="1"/>
</dbReference>
<organism evidence="8 9">
    <name type="scientific">Cohaesibacter marisflavi</name>
    <dbReference type="NCBI Taxonomy" id="655353"/>
    <lineage>
        <taxon>Bacteria</taxon>
        <taxon>Pseudomonadati</taxon>
        <taxon>Pseudomonadota</taxon>
        <taxon>Alphaproteobacteria</taxon>
        <taxon>Hyphomicrobiales</taxon>
        <taxon>Cohaesibacteraceae</taxon>
    </lineage>
</organism>
<feature type="domain" description="EamA" evidence="7">
    <location>
        <begin position="15"/>
        <end position="146"/>
    </location>
</feature>